<dbReference type="Pfam" id="PF24626">
    <property type="entry name" value="SH3_Tf2-1"/>
    <property type="match status" value="1"/>
</dbReference>
<dbReference type="SUPFAM" id="SSF54160">
    <property type="entry name" value="Chromo domain-like"/>
    <property type="match status" value="1"/>
</dbReference>
<dbReference type="PANTHER" id="PTHR24559:SF440">
    <property type="entry name" value="RIBONUCLEASE H"/>
    <property type="match status" value="1"/>
</dbReference>
<comment type="caution">
    <text evidence="7">The sequence shown here is derived from an EMBL/GenBank/DDBJ whole genome shotgun (WGS) entry which is preliminary data.</text>
</comment>
<feature type="region of interest" description="Disordered" evidence="4">
    <location>
        <begin position="127"/>
        <end position="166"/>
    </location>
</feature>
<dbReference type="SMART" id="SM00298">
    <property type="entry name" value="CHROMO"/>
    <property type="match status" value="1"/>
</dbReference>
<feature type="compositionally biased region" description="Basic residues" evidence="4">
    <location>
        <begin position="139"/>
        <end position="150"/>
    </location>
</feature>
<dbReference type="InterPro" id="IPR056924">
    <property type="entry name" value="SH3_Tf2-1"/>
</dbReference>
<dbReference type="CDD" id="cd01647">
    <property type="entry name" value="RT_LTR"/>
    <property type="match status" value="1"/>
</dbReference>
<comment type="similarity">
    <text evidence="2">Belongs to the beta type-B retroviral polymerase family. HERV class-II K(HML-2) pol subfamily.</text>
</comment>
<organism evidence="7 8">
    <name type="scientific">Hemibagrus guttatus</name>
    <dbReference type="NCBI Taxonomy" id="175788"/>
    <lineage>
        <taxon>Eukaryota</taxon>
        <taxon>Metazoa</taxon>
        <taxon>Chordata</taxon>
        <taxon>Craniata</taxon>
        <taxon>Vertebrata</taxon>
        <taxon>Euteleostomi</taxon>
        <taxon>Actinopterygii</taxon>
        <taxon>Neopterygii</taxon>
        <taxon>Teleostei</taxon>
        <taxon>Ostariophysi</taxon>
        <taxon>Siluriformes</taxon>
        <taxon>Bagridae</taxon>
        <taxon>Hemibagrus</taxon>
    </lineage>
</organism>
<dbReference type="PROSITE" id="PS50878">
    <property type="entry name" value="RT_POL"/>
    <property type="match status" value="1"/>
</dbReference>
<dbReference type="GO" id="GO:0004523">
    <property type="term" value="F:RNA-DNA hybrid ribonuclease activity"/>
    <property type="evidence" value="ECO:0007669"/>
    <property type="project" value="UniProtKB-EC"/>
</dbReference>
<dbReference type="InterPro" id="IPR043502">
    <property type="entry name" value="DNA/RNA_pol_sf"/>
</dbReference>
<evidence type="ECO:0000256" key="2">
    <source>
        <dbReference type="ARBA" id="ARBA00010879"/>
    </source>
</evidence>
<evidence type="ECO:0000256" key="1">
    <source>
        <dbReference type="ARBA" id="ARBA00004123"/>
    </source>
</evidence>
<feature type="domain" description="Chromo" evidence="5">
    <location>
        <begin position="84"/>
        <end position="142"/>
    </location>
</feature>
<dbReference type="Gene3D" id="2.40.50.40">
    <property type="match status" value="1"/>
</dbReference>
<dbReference type="PANTHER" id="PTHR24559">
    <property type="entry name" value="TRANSPOSON TY3-I GAG-POL POLYPROTEIN"/>
    <property type="match status" value="1"/>
</dbReference>
<evidence type="ECO:0000256" key="3">
    <source>
        <dbReference type="ARBA" id="ARBA00012180"/>
    </source>
</evidence>
<protein>
    <recommendedName>
        <fullName evidence="3">ribonuclease H</fullName>
        <ecNumber evidence="3">3.1.26.4</ecNumber>
    </recommendedName>
</protein>
<sequence>MVWLSTRNLRLRLPCRKLSPKFIGPFEIIRQVNPVAYRLRLPASYRICPTFHASLLKPAHASAGESVVGGDPPPPLDIEGSPAYQVRSLLDSRRLRSRLQYLVDWEGYGPEERSWVDASDILDPSLCEDFHRDHPTRPAPRRRGRPRRRTPGGVPRGGGLCHSSPEIRPQEGAVARVLSHFRFRRAQIRLFTTQSPQTPGRTSLNPCSLADIDCRKESVNAALHSVYDFAVDNPATRSIAAQRYHPSLSIPRPCLTTIVECSQNTIQATIPQEYNDLWEVFSKEKAADLPAHRLWDYAIELIPNAMPPKCCLYPLSIPPYIEKALASGYIRPSTSPAAAGFFFVGKKDGGLRPCIDYRGLNALAVRYPYPLPLVPAALEQLCGATVFTKLDLRSAYNLVRIKEGDKWKTAFHSTSGHFEYLVMPYGLMNAPAVFQSLINKVFKDILNKYVIAYIDDILIYSSSLTEHIQHVRTILNCLLSNHLYIKAEKFHRPSILFLGYVISQRGVEMDQV</sequence>
<keyword evidence="8" id="KW-1185">Reference proteome</keyword>
<evidence type="ECO:0000313" key="8">
    <source>
        <dbReference type="Proteomes" id="UP001274896"/>
    </source>
</evidence>
<dbReference type="Gene3D" id="3.10.10.10">
    <property type="entry name" value="HIV Type 1 Reverse Transcriptase, subunit A, domain 1"/>
    <property type="match status" value="1"/>
</dbReference>
<dbReference type="InterPro" id="IPR016197">
    <property type="entry name" value="Chromo-like_dom_sf"/>
</dbReference>
<dbReference type="Proteomes" id="UP001274896">
    <property type="component" value="Unassembled WGS sequence"/>
</dbReference>
<gene>
    <name evidence="7" type="ORF">QTP70_025629</name>
</gene>
<reference evidence="7" key="1">
    <citation type="submission" date="2023-06" db="EMBL/GenBank/DDBJ databases">
        <title>Male Hemibagrus guttatus genome.</title>
        <authorList>
            <person name="Bian C."/>
        </authorList>
    </citation>
    <scope>NUCLEOTIDE SEQUENCE</scope>
    <source>
        <strain evidence="7">Male_cb2023</strain>
        <tissue evidence="7">Muscle</tissue>
    </source>
</reference>
<dbReference type="Gene3D" id="3.30.70.270">
    <property type="match status" value="1"/>
</dbReference>
<dbReference type="InterPro" id="IPR000953">
    <property type="entry name" value="Chromo/chromo_shadow_dom"/>
</dbReference>
<dbReference type="Pfam" id="PF00385">
    <property type="entry name" value="Chromo"/>
    <property type="match status" value="1"/>
</dbReference>
<dbReference type="PROSITE" id="PS50013">
    <property type="entry name" value="CHROMO_2"/>
    <property type="match status" value="1"/>
</dbReference>
<dbReference type="InterPro" id="IPR023780">
    <property type="entry name" value="Chromo_domain"/>
</dbReference>
<evidence type="ECO:0000313" key="7">
    <source>
        <dbReference type="EMBL" id="KAK3551773.1"/>
    </source>
</evidence>
<comment type="subcellular location">
    <subcellularLocation>
        <location evidence="1">Nucleus</location>
    </subcellularLocation>
</comment>
<dbReference type="SUPFAM" id="SSF56672">
    <property type="entry name" value="DNA/RNA polymerases"/>
    <property type="match status" value="1"/>
</dbReference>
<dbReference type="EC" id="3.1.26.4" evidence="3"/>
<dbReference type="InterPro" id="IPR000477">
    <property type="entry name" value="RT_dom"/>
</dbReference>
<dbReference type="Pfam" id="PF00078">
    <property type="entry name" value="RVT_1"/>
    <property type="match status" value="1"/>
</dbReference>
<feature type="domain" description="Reverse transcriptase" evidence="6">
    <location>
        <begin position="325"/>
        <end position="502"/>
    </location>
</feature>
<name>A0AAE0RDS6_9TELE</name>
<evidence type="ECO:0000259" key="6">
    <source>
        <dbReference type="PROSITE" id="PS50878"/>
    </source>
</evidence>
<dbReference type="GO" id="GO:0005634">
    <property type="term" value="C:nucleus"/>
    <property type="evidence" value="ECO:0007669"/>
    <property type="project" value="UniProtKB-SubCell"/>
</dbReference>
<dbReference type="InterPro" id="IPR053134">
    <property type="entry name" value="RNA-dir_DNA_polymerase"/>
</dbReference>
<dbReference type="InterPro" id="IPR043128">
    <property type="entry name" value="Rev_trsase/Diguanyl_cyclase"/>
</dbReference>
<evidence type="ECO:0000256" key="4">
    <source>
        <dbReference type="SAM" id="MobiDB-lite"/>
    </source>
</evidence>
<dbReference type="EMBL" id="JAUCMX010000003">
    <property type="protein sequence ID" value="KAK3551773.1"/>
    <property type="molecule type" value="Genomic_DNA"/>
</dbReference>
<proteinExistence type="inferred from homology"/>
<accession>A0AAE0RDS6</accession>
<dbReference type="AlphaFoldDB" id="A0AAE0RDS6"/>
<evidence type="ECO:0000259" key="5">
    <source>
        <dbReference type="PROSITE" id="PS50013"/>
    </source>
</evidence>